<evidence type="ECO:0000259" key="9">
    <source>
        <dbReference type="PROSITE" id="PS50929"/>
    </source>
</evidence>
<feature type="transmembrane region" description="Helical" evidence="8">
    <location>
        <begin position="195"/>
        <end position="214"/>
    </location>
</feature>
<comment type="similarity">
    <text evidence="1">Belongs to the ABC transporter superfamily. ABCB family. Multidrug resistance exporter (TC 3.A.1.201) subfamily.</text>
</comment>
<evidence type="ECO:0000256" key="2">
    <source>
        <dbReference type="ARBA" id="ARBA00022448"/>
    </source>
</evidence>
<sequence>MSALLEELIPPDGILEQVLESSLKSKVMDLNFMTRKGFKTLRILWHCVDMGNNKGGIFRYADGVDKLLLLMGSLGCIGGGLQTPITMLVLGDLIDDYGGGGSSVSNHVIDKYALRLLSIAIAVALSSFIEGVCWTRTAERQTSRMRTEYLKSVLRQEVGFFDKQTDSSTTFRVISTITSDAQTIQDTMADKVPNCLVHLSAFFSSFIVALFLSWRLAVAAFPFSIVMIMPAIIFGKAMKELGNKMKEAYGVAGSIAEQAISSIRTVYSYVGEKQTLKAFNSGLQKSMEIGIKQGQTKGVIIGSIGLLYATWAFQTWVGSVLVRTKGESGGPVFCAEICIIWGGL</sequence>
<keyword evidence="4" id="KW-0677">Repeat</keyword>
<keyword evidence="6 8" id="KW-0472">Membrane</keyword>
<evidence type="ECO:0000256" key="8">
    <source>
        <dbReference type="SAM" id="Phobius"/>
    </source>
</evidence>
<dbReference type="PANTHER" id="PTHR45136">
    <property type="entry name" value="ABC TRANSPORTER DOMAIN-CONTAINING PROTEIN"/>
    <property type="match status" value="1"/>
</dbReference>
<protein>
    <recommendedName>
        <fullName evidence="9">ABC transmembrane type-1 domain-containing protein</fullName>
    </recommendedName>
</protein>
<feature type="transmembrane region" description="Helical" evidence="8">
    <location>
        <begin position="112"/>
        <end position="135"/>
    </location>
</feature>
<dbReference type="AlphaFoldDB" id="A0ABD1MAC6"/>
<evidence type="ECO:0000313" key="10">
    <source>
        <dbReference type="EMBL" id="KAL2332719.1"/>
    </source>
</evidence>
<comment type="caution">
    <text evidence="10">The sequence shown here is derived from an EMBL/GenBank/DDBJ whole genome shotgun (WGS) entry which is preliminary data.</text>
</comment>
<dbReference type="CDD" id="cd18577">
    <property type="entry name" value="ABC_6TM_Pgp_ABCB1_D1_like"/>
    <property type="match status" value="1"/>
</dbReference>
<dbReference type="Pfam" id="PF00664">
    <property type="entry name" value="ABC_membrane"/>
    <property type="match status" value="1"/>
</dbReference>
<reference evidence="10 11" key="1">
    <citation type="submission" date="2024-08" db="EMBL/GenBank/DDBJ databases">
        <title>Insights into the chromosomal genome structure of Flemingia macrophylla.</title>
        <authorList>
            <person name="Ding Y."/>
            <person name="Zhao Y."/>
            <person name="Bi W."/>
            <person name="Wu M."/>
            <person name="Zhao G."/>
            <person name="Gong Y."/>
            <person name="Li W."/>
            <person name="Zhang P."/>
        </authorList>
    </citation>
    <scope>NUCLEOTIDE SEQUENCE [LARGE SCALE GENOMIC DNA]</scope>
    <source>
        <strain evidence="10">DYQJB</strain>
        <tissue evidence="10">Leaf</tissue>
    </source>
</reference>
<evidence type="ECO:0000256" key="3">
    <source>
        <dbReference type="ARBA" id="ARBA00022692"/>
    </source>
</evidence>
<dbReference type="SUPFAM" id="SSF90123">
    <property type="entry name" value="ABC transporter transmembrane region"/>
    <property type="match status" value="1"/>
</dbReference>
<keyword evidence="7" id="KW-0325">Glycoprotein</keyword>
<dbReference type="PANTHER" id="PTHR45136:SF2">
    <property type="entry name" value="ABC TRANSPORTER DOMAIN-CONTAINING PROTEIN"/>
    <property type="match status" value="1"/>
</dbReference>
<evidence type="ECO:0000256" key="4">
    <source>
        <dbReference type="ARBA" id="ARBA00022737"/>
    </source>
</evidence>
<keyword evidence="5 8" id="KW-1133">Transmembrane helix</keyword>
<dbReference type="Proteomes" id="UP001603857">
    <property type="component" value="Unassembled WGS sequence"/>
</dbReference>
<feature type="transmembrane region" description="Helical" evidence="8">
    <location>
        <begin position="67"/>
        <end position="90"/>
    </location>
</feature>
<gene>
    <name evidence="10" type="ORF">Fmac_013932</name>
</gene>
<evidence type="ECO:0000256" key="5">
    <source>
        <dbReference type="ARBA" id="ARBA00022989"/>
    </source>
</evidence>
<keyword evidence="3 8" id="KW-0812">Transmembrane</keyword>
<organism evidence="10 11">
    <name type="scientific">Flemingia macrophylla</name>
    <dbReference type="NCBI Taxonomy" id="520843"/>
    <lineage>
        <taxon>Eukaryota</taxon>
        <taxon>Viridiplantae</taxon>
        <taxon>Streptophyta</taxon>
        <taxon>Embryophyta</taxon>
        <taxon>Tracheophyta</taxon>
        <taxon>Spermatophyta</taxon>
        <taxon>Magnoliopsida</taxon>
        <taxon>eudicotyledons</taxon>
        <taxon>Gunneridae</taxon>
        <taxon>Pentapetalae</taxon>
        <taxon>rosids</taxon>
        <taxon>fabids</taxon>
        <taxon>Fabales</taxon>
        <taxon>Fabaceae</taxon>
        <taxon>Papilionoideae</taxon>
        <taxon>50 kb inversion clade</taxon>
        <taxon>NPAAA clade</taxon>
        <taxon>indigoferoid/millettioid clade</taxon>
        <taxon>Phaseoleae</taxon>
        <taxon>Flemingia</taxon>
    </lineage>
</organism>
<keyword evidence="11" id="KW-1185">Reference proteome</keyword>
<accession>A0ABD1MAC6</accession>
<evidence type="ECO:0000256" key="7">
    <source>
        <dbReference type="ARBA" id="ARBA00023180"/>
    </source>
</evidence>
<name>A0ABD1MAC6_9FABA</name>
<dbReference type="EMBL" id="JBGMDY010000005">
    <property type="protein sequence ID" value="KAL2332719.1"/>
    <property type="molecule type" value="Genomic_DNA"/>
</dbReference>
<evidence type="ECO:0000313" key="11">
    <source>
        <dbReference type="Proteomes" id="UP001603857"/>
    </source>
</evidence>
<dbReference type="InterPro" id="IPR011527">
    <property type="entry name" value="ABC1_TM_dom"/>
</dbReference>
<feature type="domain" description="ABC transmembrane type-1" evidence="9">
    <location>
        <begin position="70"/>
        <end position="333"/>
    </location>
</feature>
<dbReference type="InterPro" id="IPR036640">
    <property type="entry name" value="ABC1_TM_sf"/>
</dbReference>
<dbReference type="Gene3D" id="1.20.1560.10">
    <property type="entry name" value="ABC transporter type 1, transmembrane domain"/>
    <property type="match status" value="1"/>
</dbReference>
<keyword evidence="2" id="KW-0813">Transport</keyword>
<proteinExistence type="inferred from homology"/>
<feature type="transmembrane region" description="Helical" evidence="8">
    <location>
        <begin position="220"/>
        <end position="238"/>
    </location>
</feature>
<dbReference type="PROSITE" id="PS50929">
    <property type="entry name" value="ABC_TM1F"/>
    <property type="match status" value="1"/>
</dbReference>
<evidence type="ECO:0000256" key="1">
    <source>
        <dbReference type="ARBA" id="ARBA00007577"/>
    </source>
</evidence>
<evidence type="ECO:0000256" key="6">
    <source>
        <dbReference type="ARBA" id="ARBA00023136"/>
    </source>
</evidence>